<dbReference type="GO" id="GO:0009279">
    <property type="term" value="C:cell outer membrane"/>
    <property type="evidence" value="ECO:0007669"/>
    <property type="project" value="InterPro"/>
</dbReference>
<dbReference type="Pfam" id="PF03502">
    <property type="entry name" value="Channel_Tsx"/>
    <property type="match status" value="1"/>
</dbReference>
<reference evidence="3" key="1">
    <citation type="submission" date="2023-09" db="EMBL/GenBank/DDBJ databases">
        <title>First report of Pseudomonas coleopterorum DJ13 causing leaf spot on Rhododendron pulchrum Sweet in China.</title>
        <authorList>
            <person name="Zhang Y."/>
        </authorList>
    </citation>
    <scope>NUCLEOTIDE SEQUENCE</scope>
    <source>
        <strain evidence="3">DJ13</strain>
    </source>
</reference>
<organism evidence="3 4">
    <name type="scientific">Pseudomonas coleopterorum</name>
    <dbReference type="NCBI Taxonomy" id="1605838"/>
    <lineage>
        <taxon>Bacteria</taxon>
        <taxon>Pseudomonadati</taxon>
        <taxon>Pseudomonadota</taxon>
        <taxon>Gammaproteobacteria</taxon>
        <taxon>Pseudomonadales</taxon>
        <taxon>Pseudomonadaceae</taxon>
        <taxon>Pseudomonas</taxon>
    </lineage>
</organism>
<accession>A0AAJ6M390</accession>
<name>A0AAJ6M390_9PSED</name>
<dbReference type="SUPFAM" id="SSF111364">
    <property type="entry name" value="Tsx-like channel"/>
    <property type="match status" value="1"/>
</dbReference>
<proteinExistence type="inferred from homology"/>
<feature type="signal peptide" evidence="2">
    <location>
        <begin position="1"/>
        <end position="22"/>
    </location>
</feature>
<evidence type="ECO:0000313" key="4">
    <source>
        <dbReference type="Proteomes" id="UP001258207"/>
    </source>
</evidence>
<keyword evidence="2" id="KW-0732">Signal</keyword>
<dbReference type="RefSeq" id="WP_310792860.1">
    <property type="nucleotide sequence ID" value="NZ_CP134081.1"/>
</dbReference>
<evidence type="ECO:0000313" key="3">
    <source>
        <dbReference type="EMBL" id="WNC11566.1"/>
    </source>
</evidence>
<dbReference type="AlphaFoldDB" id="A0AAJ6M390"/>
<comment type="similarity">
    <text evidence="1">Belongs to the nucleoside-specific channel-forming outer membrane porin (Tsx) (TC 1.B.10) family.</text>
</comment>
<protein>
    <submittedName>
        <fullName evidence="3">Outer membrane protein OmpK</fullName>
    </submittedName>
</protein>
<sequence>MKTTLPSLFLAAGLAHAGTAMAAGDWLQWQSNSLTYLVGKDYTVNPSHQQTVTYEHADAWKYGDNFLFVDKIFYNGEADGTNGNNTYYGEFSPRLSMSKIFDRTFRFGPIKDVLLAMTYEFGEGDNESYLIGPAVDLDLPGFDYFQLNFYNRQTEGSRAGDNVWQITPVWSYTLPVGRSDILIDGFADWVVGNDSNKHGEYHANLHFNPQVKYDLGKALGQGAQQVYVGFEYDYWDNKYGIKDSRYFDTHQNTASLLVKVFF</sequence>
<dbReference type="Proteomes" id="UP001258207">
    <property type="component" value="Chromosome"/>
</dbReference>
<dbReference type="EMBL" id="CP134081">
    <property type="protein sequence ID" value="WNC11566.1"/>
    <property type="molecule type" value="Genomic_DNA"/>
</dbReference>
<evidence type="ECO:0000256" key="1">
    <source>
        <dbReference type="ARBA" id="ARBA00008728"/>
    </source>
</evidence>
<dbReference type="InterPro" id="IPR036777">
    <property type="entry name" value="Channel_Tsx-like_sf"/>
</dbReference>
<feature type="chain" id="PRO_5042564580" evidence="2">
    <location>
        <begin position="23"/>
        <end position="262"/>
    </location>
</feature>
<dbReference type="InterPro" id="IPR018013">
    <property type="entry name" value="Channel_Tsx-like"/>
</dbReference>
<dbReference type="Gene3D" id="2.40.230.20">
    <property type="entry name" value="Nucleoside-specific channel-forming protein, Tsx-like"/>
    <property type="match status" value="1"/>
</dbReference>
<gene>
    <name evidence="3" type="ORF">RI108_09230</name>
</gene>
<evidence type="ECO:0000256" key="2">
    <source>
        <dbReference type="SAM" id="SignalP"/>
    </source>
</evidence>